<evidence type="ECO:0000256" key="6">
    <source>
        <dbReference type="ARBA" id="ARBA00023212"/>
    </source>
</evidence>
<comment type="subcellular location">
    <subcellularLocation>
        <location evidence="1">Cytoplasm</location>
        <location evidence="1">Cytoskeleton</location>
    </subcellularLocation>
</comment>
<dbReference type="InterPro" id="IPR015943">
    <property type="entry name" value="WD40/YVTN_repeat-like_dom_sf"/>
</dbReference>
<keyword evidence="4" id="KW-0853">WD repeat</keyword>
<feature type="coiled-coil region" evidence="7">
    <location>
        <begin position="2"/>
        <end position="29"/>
    </location>
</feature>
<dbReference type="Gene3D" id="2.130.10.10">
    <property type="entry name" value="YVTN repeat-like/Quinoprotein amine dehydrogenase"/>
    <property type="match status" value="2"/>
</dbReference>
<feature type="region of interest" description="Disordered" evidence="8">
    <location>
        <begin position="116"/>
        <end position="169"/>
    </location>
</feature>
<gene>
    <name evidence="9" type="ORF">SKAU_G00234670</name>
</gene>
<dbReference type="InterPro" id="IPR050687">
    <property type="entry name" value="Dynein_IC"/>
</dbReference>
<evidence type="ECO:0000256" key="4">
    <source>
        <dbReference type="ARBA" id="ARBA00022574"/>
    </source>
</evidence>
<evidence type="ECO:0000313" key="10">
    <source>
        <dbReference type="Proteomes" id="UP001152622"/>
    </source>
</evidence>
<dbReference type="PANTHER" id="PTHR12442">
    <property type="entry name" value="DYNEIN INTERMEDIATE CHAIN"/>
    <property type="match status" value="1"/>
</dbReference>
<accession>A0A9Q1F6C8</accession>
<evidence type="ECO:0000256" key="2">
    <source>
        <dbReference type="ARBA" id="ARBA00011059"/>
    </source>
</evidence>
<keyword evidence="5" id="KW-0677">Repeat</keyword>
<comment type="similarity">
    <text evidence="2">Belongs to the dynein intermediate chain family.</text>
</comment>
<dbReference type="GO" id="GO:0005868">
    <property type="term" value="C:cytoplasmic dynein complex"/>
    <property type="evidence" value="ECO:0007669"/>
    <property type="project" value="InterPro"/>
</dbReference>
<dbReference type="Proteomes" id="UP001152622">
    <property type="component" value="Chromosome 8"/>
</dbReference>
<proteinExistence type="inferred from homology"/>
<feature type="compositionally biased region" description="Basic residues" evidence="8">
    <location>
        <begin position="151"/>
        <end position="160"/>
    </location>
</feature>
<dbReference type="GO" id="GO:0045503">
    <property type="term" value="F:dynein light chain binding"/>
    <property type="evidence" value="ECO:0007669"/>
    <property type="project" value="TreeGrafter"/>
</dbReference>
<organism evidence="9 10">
    <name type="scientific">Synaphobranchus kaupii</name>
    <name type="common">Kaup's arrowtooth eel</name>
    <dbReference type="NCBI Taxonomy" id="118154"/>
    <lineage>
        <taxon>Eukaryota</taxon>
        <taxon>Metazoa</taxon>
        <taxon>Chordata</taxon>
        <taxon>Craniata</taxon>
        <taxon>Vertebrata</taxon>
        <taxon>Euteleostomi</taxon>
        <taxon>Actinopterygii</taxon>
        <taxon>Neopterygii</taxon>
        <taxon>Teleostei</taxon>
        <taxon>Anguilliformes</taxon>
        <taxon>Synaphobranchidae</taxon>
        <taxon>Synaphobranchus</taxon>
    </lineage>
</organism>
<evidence type="ECO:0008006" key="11">
    <source>
        <dbReference type="Google" id="ProtNLM"/>
    </source>
</evidence>
<dbReference type="GO" id="GO:0010970">
    <property type="term" value="P:transport along microtubule"/>
    <property type="evidence" value="ECO:0007669"/>
    <property type="project" value="TreeGrafter"/>
</dbReference>
<evidence type="ECO:0000256" key="5">
    <source>
        <dbReference type="ARBA" id="ARBA00022737"/>
    </source>
</evidence>
<feature type="region of interest" description="Disordered" evidence="8">
    <location>
        <begin position="235"/>
        <end position="285"/>
    </location>
</feature>
<feature type="compositionally biased region" description="Basic and acidic residues" evidence="8">
    <location>
        <begin position="45"/>
        <end position="55"/>
    </location>
</feature>
<dbReference type="PANTHER" id="PTHR12442:SF37">
    <property type="entry name" value="CYTOPLASMIC DYNEIN 1 INTERMEDIATE CHAIN 2"/>
    <property type="match status" value="1"/>
</dbReference>
<comment type="caution">
    <text evidence="9">The sequence shown here is derived from an EMBL/GenBank/DDBJ whole genome shotgun (WGS) entry which is preliminary data.</text>
</comment>
<name>A0A9Q1F6C8_SYNKA</name>
<dbReference type="FunFam" id="2.130.10.10:FF:000026">
    <property type="entry name" value="cytoplasmic dynein 1 intermediate chain 2 isoform X2"/>
    <property type="match status" value="1"/>
</dbReference>
<dbReference type="GO" id="GO:0045504">
    <property type="term" value="F:dynein heavy chain binding"/>
    <property type="evidence" value="ECO:0007669"/>
    <property type="project" value="TreeGrafter"/>
</dbReference>
<dbReference type="Pfam" id="PF11540">
    <property type="entry name" value="Dynein_IC2"/>
    <property type="match status" value="1"/>
</dbReference>
<feature type="region of interest" description="Disordered" evidence="8">
    <location>
        <begin position="197"/>
        <end position="216"/>
    </location>
</feature>
<feature type="compositionally biased region" description="Basic and acidic residues" evidence="8">
    <location>
        <begin position="339"/>
        <end position="355"/>
    </location>
</feature>
<feature type="compositionally biased region" description="Polar residues" evidence="8">
    <location>
        <begin position="263"/>
        <end position="274"/>
    </location>
</feature>
<dbReference type="InterPro" id="IPR025956">
    <property type="entry name" value="DYNC1I1/DYNC1I2"/>
</dbReference>
<feature type="compositionally biased region" description="Acidic residues" evidence="8">
    <location>
        <begin position="319"/>
        <end position="329"/>
    </location>
</feature>
<evidence type="ECO:0000313" key="9">
    <source>
        <dbReference type="EMBL" id="KAJ8351991.1"/>
    </source>
</evidence>
<evidence type="ECO:0000256" key="3">
    <source>
        <dbReference type="ARBA" id="ARBA00022490"/>
    </source>
</evidence>
<dbReference type="OrthoDB" id="4189at2759"/>
<evidence type="ECO:0000256" key="8">
    <source>
        <dbReference type="SAM" id="MobiDB-lite"/>
    </source>
</evidence>
<dbReference type="InterPro" id="IPR001680">
    <property type="entry name" value="WD40_rpt"/>
</dbReference>
<feature type="region of interest" description="Disordered" evidence="8">
    <location>
        <begin position="301"/>
        <end position="355"/>
    </location>
</feature>
<keyword evidence="6" id="KW-0206">Cytoskeleton</keyword>
<feature type="region of interest" description="Disordered" evidence="8">
    <location>
        <begin position="45"/>
        <end position="64"/>
    </location>
</feature>
<sequence>MERALLREMEELERTIGELTRRKARKAGAITSPEWQIPAVRVSRRPDGFSGRQEDPASAQASAGVKQKRWYDTRCRGRAFAAGEQVWIYCPERKKGLSPKLRASWRGLEKLLNGSRRPLATPDAAEPEVSSDTVLPSEPEPSDTPLSATGRPKRHRRPPGHLRDFDPRSYLSFTFTMSDKSELKAELERKKQRLAQIREEKKRKEEERKKKEADLKKDTILAADDSDLEKRRREAEALLQSMGITPEAPVVPPPMSPTSKSVGTPSEAGSQDSGDGTVGPRRGPLKLGMAKVTHVDFPPREIVSYTKETQTPVQTQLKEEEEEEEEEEITPPQTTLEPPEEKPVQKDQEEATPHELTEEEKLQILHSEEFMTFFDHSTRIVERALSEHVDVFFDYSGRDLEEKEGEIQAGAKLSLNRQFTDERWSKHRVVTCLDWSPQYPELLVASYNNNEDAPHEPDGVALVWNMKYKKTTPEYVFHCQSAVMSAAFAKFHPNLVVGGTYSGQIVLWDNRSNKRTPVQRTPLSAAAHTHPVYCVNVVGTQNAHNLISISTDGKMCSWSLDMLSQPQDSLELVFKQSKAVAVTSMSFPLGDVNNFVVGSEDGSVYTACRHGRYVHRLLPQSISTLLLLMGRPEKVPSPLCTLAASLGARPPVNDSFSTAELVRSKEALGLKMEELETLIRSQNVYRESSLMCFSETRLKDCIPDSITSISGFLTIRTDRDTKASALQRELKVKIKEGKQAYRSKLEQQLQQDGAKQVWAGMRKITGLERKGGLLLDGDQDLGDDLNMFFNRFDSSSSTFHHLTCGSYSSLHHLTWDSYFSLHYLTFYTPLIAGAKGEYRDTVVRQSTFSHRLIPPRCRTERSRKSFLPAAIRLFNPLVQQRLIHDTTPWVHLAVQLGDLQFNRWPPTFSTVRYTSVLDPIQSGMHSRAITGLLEKGAMSAVPPSERLSGDLWYAQCVHHYVEAPASIRRTVQPVVCYGKSKGKTLSAQSLSGWLVKVPKSTVATIIRKCKKFGTTKNLPRPGRPAKLSNRGRRALARENLSEDQPSRQHSTNQAYVRVARRKPLLSKRHITARLERLEAVIAAKARCLRGHHGPITGIHCHTAVGPIDFSHIFATSSFDWTVKLWSTKNNKPLYSFEDNSDYVYDVMWSPTHPALFASVDGVGHLDLWNLNNDTEVPTASIMVEGNPALNRVRWAQTGREIAVGDSDGKILIYDVGEQIAVPRSDEWTRFGHTLAEINENRDDVEELATQHGLRVGQGSEITNAANLRFLKMAGNTLTADAMSCFILESRSLLVPTSSSFPQGPEAFLMQDLPEAVDDAAVPAMAPAVNSCSAPSLPCSSASPALVWAYTGNRAAREFGRAGRPAKITEARRMLECCPGVAVNLKIPPGVGLDPGECSVLVPGFRGDMSASELATHSGTGPGVVRPWFFLLWVVECQPVLKICYLWRLRL</sequence>
<keyword evidence="7" id="KW-0175">Coiled coil</keyword>
<dbReference type="Pfam" id="PF00400">
    <property type="entry name" value="WD40"/>
    <property type="match status" value="1"/>
</dbReference>
<evidence type="ECO:0000256" key="1">
    <source>
        <dbReference type="ARBA" id="ARBA00004245"/>
    </source>
</evidence>
<dbReference type="EMBL" id="JAINUF010000008">
    <property type="protein sequence ID" value="KAJ8351991.1"/>
    <property type="molecule type" value="Genomic_DNA"/>
</dbReference>
<protein>
    <recommendedName>
        <fullName evidence="11">Cytoplasmic dynein 1 intermediate chain 2</fullName>
    </recommendedName>
</protein>
<keyword evidence="10" id="KW-1185">Reference proteome</keyword>
<dbReference type="SUPFAM" id="SSF50969">
    <property type="entry name" value="YVTN repeat-like/Quinoprotein amine dehydrogenase"/>
    <property type="match status" value="1"/>
</dbReference>
<dbReference type="SMART" id="SM00320">
    <property type="entry name" value="WD40"/>
    <property type="match status" value="7"/>
</dbReference>
<dbReference type="InterPro" id="IPR011044">
    <property type="entry name" value="Quino_amine_DH_bsu"/>
</dbReference>
<keyword evidence="3" id="KW-0963">Cytoplasm</keyword>
<evidence type="ECO:0000256" key="7">
    <source>
        <dbReference type="SAM" id="Coils"/>
    </source>
</evidence>
<reference evidence="9" key="1">
    <citation type="journal article" date="2023" name="Science">
        <title>Genome structures resolve the early diversification of teleost fishes.</title>
        <authorList>
            <person name="Parey E."/>
            <person name="Louis A."/>
            <person name="Montfort J."/>
            <person name="Bouchez O."/>
            <person name="Roques C."/>
            <person name="Iampietro C."/>
            <person name="Lluch J."/>
            <person name="Castinel A."/>
            <person name="Donnadieu C."/>
            <person name="Desvignes T."/>
            <person name="Floi Bucao C."/>
            <person name="Jouanno E."/>
            <person name="Wen M."/>
            <person name="Mejri S."/>
            <person name="Dirks R."/>
            <person name="Jansen H."/>
            <person name="Henkel C."/>
            <person name="Chen W.J."/>
            <person name="Zahm M."/>
            <person name="Cabau C."/>
            <person name="Klopp C."/>
            <person name="Thompson A.W."/>
            <person name="Robinson-Rechavi M."/>
            <person name="Braasch I."/>
            <person name="Lecointre G."/>
            <person name="Bobe J."/>
            <person name="Postlethwait J.H."/>
            <person name="Berthelot C."/>
            <person name="Roest Crollius H."/>
            <person name="Guiguen Y."/>
        </authorList>
    </citation>
    <scope>NUCLEOTIDE SEQUENCE</scope>
    <source>
        <strain evidence="9">WJC10195</strain>
    </source>
</reference>